<sequence>MTSSTLDDVVIDLHTHSSESDGTDSPADLVRAASLAGLDAVAITDHDTAAGWAEAVAALPAGLRLVRGAELSCSSPDGYGHTITVHLLAYLYDPTHAMLMKEQSRLREERRQRLQKMAEMMQADGFPIDPVDLMSRLPFDAPAGRPHLAQALIRAGVVSSVDEAFATFLTGGQYYVGRTDTPVERAIEMITEAGGVTVLAHPFARSRGPVVAPDVVRSLASAGLAGVEVDHPDHDQETRRSLRSLADSLGLIVTGSSDYHGTNKTVRLGAETTAPEMLDALAERATGGKILVG</sequence>
<dbReference type="CDD" id="cd07438">
    <property type="entry name" value="PHP_HisPPase_AMP"/>
    <property type="match status" value="1"/>
</dbReference>
<dbReference type="Proteomes" id="UP000198583">
    <property type="component" value="Unassembled WGS sequence"/>
</dbReference>
<protein>
    <recommendedName>
        <fullName evidence="1">Polymerase/histidinol phosphatase N-terminal domain-containing protein</fullName>
    </recommendedName>
</protein>
<dbReference type="EMBL" id="FOYL01000010">
    <property type="protein sequence ID" value="SFR26716.1"/>
    <property type="molecule type" value="Genomic_DNA"/>
</dbReference>
<dbReference type="STRING" id="84724.SAMN04488564_110127"/>
<proteinExistence type="predicted"/>
<dbReference type="GO" id="GO:0004534">
    <property type="term" value="F:5'-3' RNA exonuclease activity"/>
    <property type="evidence" value="ECO:0007669"/>
    <property type="project" value="TreeGrafter"/>
</dbReference>
<dbReference type="InterPro" id="IPR003141">
    <property type="entry name" value="Pol/His_phosphatase_N"/>
</dbReference>
<dbReference type="GO" id="GO:0035312">
    <property type="term" value="F:5'-3' DNA exonuclease activity"/>
    <property type="evidence" value="ECO:0007669"/>
    <property type="project" value="TreeGrafter"/>
</dbReference>
<dbReference type="Gene3D" id="3.20.20.140">
    <property type="entry name" value="Metal-dependent hydrolases"/>
    <property type="match status" value="1"/>
</dbReference>
<reference evidence="3" key="1">
    <citation type="submission" date="2016-10" db="EMBL/GenBank/DDBJ databases">
        <authorList>
            <person name="Varghese N."/>
            <person name="Submissions S."/>
        </authorList>
    </citation>
    <scope>NUCLEOTIDE SEQUENCE [LARGE SCALE GENOMIC DNA]</scope>
    <source>
        <strain evidence="3">DSM 44232</strain>
    </source>
</reference>
<dbReference type="InterPro" id="IPR004013">
    <property type="entry name" value="PHP_dom"/>
</dbReference>
<dbReference type="Pfam" id="PF02811">
    <property type="entry name" value="PHP"/>
    <property type="match status" value="1"/>
</dbReference>
<feature type="domain" description="Polymerase/histidinol phosphatase N-terminal" evidence="1">
    <location>
        <begin position="11"/>
        <end position="75"/>
    </location>
</feature>
<dbReference type="PANTHER" id="PTHR42924:SF3">
    <property type="entry name" value="POLYMERASE_HISTIDINOL PHOSPHATASE N-TERMINAL DOMAIN-CONTAINING PROTEIN"/>
    <property type="match status" value="1"/>
</dbReference>
<dbReference type="InterPro" id="IPR016195">
    <property type="entry name" value="Pol/histidinol_Pase-like"/>
</dbReference>
<gene>
    <name evidence="2" type="ORF">SAMN04488564_110127</name>
</gene>
<evidence type="ECO:0000313" key="3">
    <source>
        <dbReference type="Proteomes" id="UP000198583"/>
    </source>
</evidence>
<accession>A0A1I6F9R0</accession>
<dbReference type="AlphaFoldDB" id="A0A1I6F9R0"/>
<dbReference type="InterPro" id="IPR052018">
    <property type="entry name" value="PHP_domain"/>
</dbReference>
<evidence type="ECO:0000259" key="1">
    <source>
        <dbReference type="SMART" id="SM00481"/>
    </source>
</evidence>
<dbReference type="PANTHER" id="PTHR42924">
    <property type="entry name" value="EXONUCLEASE"/>
    <property type="match status" value="1"/>
</dbReference>
<keyword evidence="3" id="KW-1185">Reference proteome</keyword>
<name>A0A1I6F9R0_9PSEU</name>
<evidence type="ECO:0000313" key="2">
    <source>
        <dbReference type="EMBL" id="SFR26716.1"/>
    </source>
</evidence>
<dbReference type="Gene3D" id="1.10.150.650">
    <property type="match status" value="1"/>
</dbReference>
<dbReference type="SUPFAM" id="SSF89550">
    <property type="entry name" value="PHP domain-like"/>
    <property type="match status" value="1"/>
</dbReference>
<organism evidence="2 3">
    <name type="scientific">Lentzea waywayandensis</name>
    <dbReference type="NCBI Taxonomy" id="84724"/>
    <lineage>
        <taxon>Bacteria</taxon>
        <taxon>Bacillati</taxon>
        <taxon>Actinomycetota</taxon>
        <taxon>Actinomycetes</taxon>
        <taxon>Pseudonocardiales</taxon>
        <taxon>Pseudonocardiaceae</taxon>
        <taxon>Lentzea</taxon>
    </lineage>
</organism>
<dbReference type="SMART" id="SM00481">
    <property type="entry name" value="POLIIIAc"/>
    <property type="match status" value="1"/>
</dbReference>